<protein>
    <recommendedName>
        <fullName evidence="4">Lipoprotein</fullName>
    </recommendedName>
</protein>
<evidence type="ECO:0000313" key="2">
    <source>
        <dbReference type="EMBL" id="SER78412.1"/>
    </source>
</evidence>
<dbReference type="Proteomes" id="UP000182471">
    <property type="component" value="Unassembled WGS sequence"/>
</dbReference>
<feature type="transmembrane region" description="Helical" evidence="1">
    <location>
        <begin position="41"/>
        <end position="58"/>
    </location>
</feature>
<name>A0A1H9S052_9FIRM</name>
<dbReference type="EMBL" id="FOGW01000010">
    <property type="protein sequence ID" value="SER78412.1"/>
    <property type="molecule type" value="Genomic_DNA"/>
</dbReference>
<evidence type="ECO:0008006" key="4">
    <source>
        <dbReference type="Google" id="ProtNLM"/>
    </source>
</evidence>
<keyword evidence="1" id="KW-1133">Transmembrane helix</keyword>
<evidence type="ECO:0000313" key="3">
    <source>
        <dbReference type="Proteomes" id="UP000182471"/>
    </source>
</evidence>
<feature type="transmembrane region" description="Helical" evidence="1">
    <location>
        <begin position="94"/>
        <end position="113"/>
    </location>
</feature>
<keyword evidence="1" id="KW-0472">Membrane</keyword>
<organism evidence="2 3">
    <name type="scientific">Lachnobacterium bovis</name>
    <dbReference type="NCBI Taxonomy" id="140626"/>
    <lineage>
        <taxon>Bacteria</taxon>
        <taxon>Bacillati</taxon>
        <taxon>Bacillota</taxon>
        <taxon>Clostridia</taxon>
        <taxon>Lachnospirales</taxon>
        <taxon>Lachnospiraceae</taxon>
        <taxon>Lachnobacterium</taxon>
    </lineage>
</organism>
<keyword evidence="3" id="KW-1185">Reference proteome</keyword>
<dbReference type="PROSITE" id="PS51257">
    <property type="entry name" value="PROKAR_LIPOPROTEIN"/>
    <property type="match status" value="1"/>
</dbReference>
<keyword evidence="1" id="KW-0812">Transmembrane</keyword>
<dbReference type="RefSeq" id="WP_022750026.1">
    <property type="nucleotide sequence ID" value="NZ_FOGW01000010.1"/>
</dbReference>
<gene>
    <name evidence="2" type="ORF">SAMN02910429_01074</name>
</gene>
<evidence type="ECO:0000256" key="1">
    <source>
        <dbReference type="SAM" id="Phobius"/>
    </source>
</evidence>
<dbReference type="AlphaFoldDB" id="A0A1H9S052"/>
<proteinExistence type="predicted"/>
<reference evidence="3" key="1">
    <citation type="submission" date="2016-10" db="EMBL/GenBank/DDBJ databases">
        <authorList>
            <person name="Varghese N."/>
            <person name="Submissions S."/>
        </authorList>
    </citation>
    <scope>NUCLEOTIDE SEQUENCE [LARGE SCALE GENOMIC DNA]</scope>
    <source>
        <strain evidence="3">S1b</strain>
    </source>
</reference>
<sequence>MKTWKLVSGILSIILFVIVAFQSCAAGIANSLGDGKDAGGGAGILVAVLMLAGGIVSIATRKSKGKGGNIALIIMFGMAALMAFGGATGMFKDLIVWGIWCFINALMAIVSLLKNKRQISDDLNMNVDLFDAKRNENYYKTIDQEVNHNDDNKF</sequence>
<feature type="transmembrane region" description="Helical" evidence="1">
    <location>
        <begin position="70"/>
        <end position="88"/>
    </location>
</feature>
<accession>A0A1H9S052</accession>